<name>A0A853CFB4_9ACTN</name>
<dbReference type="Proteomes" id="UP000541969">
    <property type="component" value="Unassembled WGS sequence"/>
</dbReference>
<dbReference type="Pfam" id="PF04464">
    <property type="entry name" value="Glyphos_transf"/>
    <property type="match status" value="1"/>
</dbReference>
<evidence type="ECO:0000313" key="8">
    <source>
        <dbReference type="Proteomes" id="UP000541969"/>
    </source>
</evidence>
<keyword evidence="3" id="KW-1003">Cell membrane</keyword>
<comment type="subcellular location">
    <subcellularLocation>
        <location evidence="1">Cell membrane</location>
        <topology evidence="1">Peripheral membrane protein</topology>
    </subcellularLocation>
</comment>
<dbReference type="PANTHER" id="PTHR37316:SF3">
    <property type="entry name" value="TEICHOIC ACID GLYCEROL-PHOSPHATE TRANSFERASE"/>
    <property type="match status" value="1"/>
</dbReference>
<evidence type="ECO:0000256" key="3">
    <source>
        <dbReference type="ARBA" id="ARBA00022475"/>
    </source>
</evidence>
<dbReference type="Gene3D" id="3.40.50.11820">
    <property type="match status" value="1"/>
</dbReference>
<evidence type="ECO:0000256" key="5">
    <source>
        <dbReference type="ARBA" id="ARBA00022944"/>
    </source>
</evidence>
<dbReference type="InterPro" id="IPR043149">
    <property type="entry name" value="TagF_N"/>
</dbReference>
<evidence type="ECO:0000256" key="4">
    <source>
        <dbReference type="ARBA" id="ARBA00022679"/>
    </source>
</evidence>
<dbReference type="Gene3D" id="3.40.50.12580">
    <property type="match status" value="1"/>
</dbReference>
<keyword evidence="6" id="KW-0472">Membrane</keyword>
<dbReference type="SUPFAM" id="SSF53756">
    <property type="entry name" value="UDP-Glycosyltransferase/glycogen phosphorylase"/>
    <property type="match status" value="1"/>
</dbReference>
<gene>
    <name evidence="7" type="ORF">GGQ55_002134</name>
</gene>
<dbReference type="GO" id="GO:0019350">
    <property type="term" value="P:teichoic acid biosynthetic process"/>
    <property type="evidence" value="ECO:0007669"/>
    <property type="project" value="UniProtKB-KW"/>
</dbReference>
<dbReference type="EMBL" id="JACBZT010000001">
    <property type="protein sequence ID" value="NYJ05856.1"/>
    <property type="molecule type" value="Genomic_DNA"/>
</dbReference>
<accession>A0A853CFB4</accession>
<organism evidence="7 8">
    <name type="scientific">Petropleomorpha daqingensis</name>
    <dbReference type="NCBI Taxonomy" id="2026353"/>
    <lineage>
        <taxon>Bacteria</taxon>
        <taxon>Bacillati</taxon>
        <taxon>Actinomycetota</taxon>
        <taxon>Actinomycetes</taxon>
        <taxon>Geodermatophilales</taxon>
        <taxon>Geodermatophilaceae</taxon>
        <taxon>Petropleomorpha</taxon>
    </lineage>
</organism>
<evidence type="ECO:0000256" key="6">
    <source>
        <dbReference type="ARBA" id="ARBA00023136"/>
    </source>
</evidence>
<dbReference type="GO" id="GO:0047355">
    <property type="term" value="F:CDP-glycerol glycerophosphotransferase activity"/>
    <property type="evidence" value="ECO:0007669"/>
    <property type="project" value="InterPro"/>
</dbReference>
<dbReference type="InterPro" id="IPR043148">
    <property type="entry name" value="TagF_C"/>
</dbReference>
<dbReference type="InterPro" id="IPR007554">
    <property type="entry name" value="Glycerophosphate_synth"/>
</dbReference>
<keyword evidence="4" id="KW-0808">Transferase</keyword>
<dbReference type="InterPro" id="IPR051612">
    <property type="entry name" value="Teichoic_Acid_Biosynth"/>
</dbReference>
<sequence>MHRAKHIARRILFRLISLFFVFPPLRWALLCGAPTVEENAYRLSALLVQSDLRRLWILDDDLGNARRVVEACAPAAYADKRTRFVRRTSLGGVLAFLLSRAVFYSHGVYGSPPSGPHRVHVNVWHGSGPKRIENPQFTTRISSDLLTTNSWAWGRPLAADIGMDLDRLVVVGNSRQDSLSDRDPDEVLPTLGLDPARPVALWLPTYRRTAGRGDVGWTDGVRLEDESLRAEVTDFSRRAVALGVQLIVKPHPMDSDRFELPGVRRLTTTDLLEAGVSLYQFIGCVDALVSDYSGVWLEFLGLDRPLLLFCPDLQAYKGSRGFNAPAFSDVAKELIVERAADAAHWLADIAEGLDTYASERATVVARLGLADGRNTSEAVLRSTAEFVVANKSRWGRIKLVGLNCYL</sequence>
<evidence type="ECO:0000256" key="1">
    <source>
        <dbReference type="ARBA" id="ARBA00004202"/>
    </source>
</evidence>
<dbReference type="AlphaFoldDB" id="A0A853CFB4"/>
<proteinExistence type="inferred from homology"/>
<evidence type="ECO:0008006" key="9">
    <source>
        <dbReference type="Google" id="ProtNLM"/>
    </source>
</evidence>
<keyword evidence="5" id="KW-0777">Teichoic acid biosynthesis</keyword>
<comment type="caution">
    <text evidence="7">The sequence shown here is derived from an EMBL/GenBank/DDBJ whole genome shotgun (WGS) entry which is preliminary data.</text>
</comment>
<keyword evidence="8" id="KW-1185">Reference proteome</keyword>
<protein>
    <recommendedName>
        <fullName evidence="9">CDP-glycerol glycerophosphotransferase, TagB/SpsB family</fullName>
    </recommendedName>
</protein>
<dbReference type="GO" id="GO:0005886">
    <property type="term" value="C:plasma membrane"/>
    <property type="evidence" value="ECO:0007669"/>
    <property type="project" value="UniProtKB-SubCell"/>
</dbReference>
<evidence type="ECO:0000256" key="2">
    <source>
        <dbReference type="ARBA" id="ARBA00010488"/>
    </source>
</evidence>
<dbReference type="RefSeq" id="WP_179716556.1">
    <property type="nucleotide sequence ID" value="NZ_JACBZT010000001.1"/>
</dbReference>
<reference evidence="7 8" key="1">
    <citation type="submission" date="2020-07" db="EMBL/GenBank/DDBJ databases">
        <title>Sequencing the genomes of 1000 actinobacteria strains.</title>
        <authorList>
            <person name="Klenk H.-P."/>
        </authorList>
    </citation>
    <scope>NUCLEOTIDE SEQUENCE [LARGE SCALE GENOMIC DNA]</scope>
    <source>
        <strain evidence="7 8">DSM 104001</strain>
    </source>
</reference>
<evidence type="ECO:0000313" key="7">
    <source>
        <dbReference type="EMBL" id="NYJ05856.1"/>
    </source>
</evidence>
<comment type="similarity">
    <text evidence="2">Belongs to the CDP-glycerol glycerophosphotransferase family.</text>
</comment>
<dbReference type="PANTHER" id="PTHR37316">
    <property type="entry name" value="TEICHOIC ACID GLYCEROL-PHOSPHATE PRIMASE"/>
    <property type="match status" value="1"/>
</dbReference>